<sequence length="290" mass="32828">MLTINNLDVTFGSHRALHINQEITFEKNDRIGIIGSNGAGKSTLIKTLLGMVPFEGKIESTITPQQMAVHLQENNYSSNVSVKTIMETMLGLKVSDSQELQQLITYFDFDSSLKKRFSKLSGGQKQRLTLIIVLMQQAELTFLDEVSSGLDFETRQTLMTKLTDWFADKSKTLCVVSHYYDELEKLTNKLLLLHQGEVVCFGTKEALFEKYCGYSVITVEDNEQTRNHFSTHRKLAAPSLVLAIACNDEAEELEIVSHCIKSNINYKRRNNDIEIMTLNAKAQEGFVDEK</sequence>
<dbReference type="PANTHER" id="PTHR43582">
    <property type="entry name" value="LINEARMYCIN RESISTANCE ATP-BINDING PROTEIN LNRL"/>
    <property type="match status" value="1"/>
</dbReference>
<evidence type="ECO:0000313" key="5">
    <source>
        <dbReference type="Proteomes" id="UP001597362"/>
    </source>
</evidence>
<dbReference type="SMART" id="SM00382">
    <property type="entry name" value="AAA"/>
    <property type="match status" value="1"/>
</dbReference>
<proteinExistence type="predicted"/>
<protein>
    <submittedName>
        <fullName evidence="4">ATP-binding cassette domain-containing protein</fullName>
    </submittedName>
</protein>
<dbReference type="PANTHER" id="PTHR43582:SF2">
    <property type="entry name" value="LINEARMYCIN RESISTANCE ATP-BINDING PROTEIN LNRL"/>
    <property type="match status" value="1"/>
</dbReference>
<keyword evidence="1" id="KW-0547">Nucleotide-binding</keyword>
<dbReference type="PROSITE" id="PS00211">
    <property type="entry name" value="ABC_TRANSPORTER_1"/>
    <property type="match status" value="1"/>
</dbReference>
<evidence type="ECO:0000313" key="4">
    <source>
        <dbReference type="EMBL" id="MFD2118057.1"/>
    </source>
</evidence>
<dbReference type="PROSITE" id="PS50893">
    <property type="entry name" value="ABC_TRANSPORTER_2"/>
    <property type="match status" value="1"/>
</dbReference>
<evidence type="ECO:0000256" key="1">
    <source>
        <dbReference type="ARBA" id="ARBA00022741"/>
    </source>
</evidence>
<accession>A0ABW4YQN9</accession>
<dbReference type="Pfam" id="PF00005">
    <property type="entry name" value="ABC_tran"/>
    <property type="match status" value="1"/>
</dbReference>
<organism evidence="4 5">
    <name type="scientific">Paenibacillus yanchengensis</name>
    <dbReference type="NCBI Taxonomy" id="2035833"/>
    <lineage>
        <taxon>Bacteria</taxon>
        <taxon>Bacillati</taxon>
        <taxon>Bacillota</taxon>
        <taxon>Bacilli</taxon>
        <taxon>Bacillales</taxon>
        <taxon>Paenibacillaceae</taxon>
        <taxon>Paenibacillus</taxon>
    </lineage>
</organism>
<dbReference type="RefSeq" id="WP_377775598.1">
    <property type="nucleotide sequence ID" value="NZ_JBHUHO010000049.1"/>
</dbReference>
<keyword evidence="2 4" id="KW-0067">ATP-binding</keyword>
<reference evidence="5" key="1">
    <citation type="journal article" date="2019" name="Int. J. Syst. Evol. Microbiol.">
        <title>The Global Catalogue of Microorganisms (GCM) 10K type strain sequencing project: providing services to taxonomists for standard genome sequencing and annotation.</title>
        <authorList>
            <consortium name="The Broad Institute Genomics Platform"/>
            <consortium name="The Broad Institute Genome Sequencing Center for Infectious Disease"/>
            <person name="Wu L."/>
            <person name="Ma J."/>
        </authorList>
    </citation>
    <scope>NUCLEOTIDE SEQUENCE [LARGE SCALE GENOMIC DNA]</scope>
    <source>
        <strain evidence="5">GH52</strain>
    </source>
</reference>
<keyword evidence="5" id="KW-1185">Reference proteome</keyword>
<dbReference type="GO" id="GO:0005524">
    <property type="term" value="F:ATP binding"/>
    <property type="evidence" value="ECO:0007669"/>
    <property type="project" value="UniProtKB-KW"/>
</dbReference>
<evidence type="ECO:0000259" key="3">
    <source>
        <dbReference type="PROSITE" id="PS50893"/>
    </source>
</evidence>
<dbReference type="InterPro" id="IPR003593">
    <property type="entry name" value="AAA+_ATPase"/>
</dbReference>
<name>A0ABW4YQN9_9BACL</name>
<dbReference type="Proteomes" id="UP001597362">
    <property type="component" value="Unassembled WGS sequence"/>
</dbReference>
<evidence type="ECO:0000256" key="2">
    <source>
        <dbReference type="ARBA" id="ARBA00022840"/>
    </source>
</evidence>
<feature type="domain" description="ABC transporter" evidence="3">
    <location>
        <begin position="2"/>
        <end position="220"/>
    </location>
</feature>
<dbReference type="EMBL" id="JBHUHO010000049">
    <property type="protein sequence ID" value="MFD2118057.1"/>
    <property type="molecule type" value="Genomic_DNA"/>
</dbReference>
<dbReference type="SUPFAM" id="SSF52540">
    <property type="entry name" value="P-loop containing nucleoside triphosphate hydrolases"/>
    <property type="match status" value="1"/>
</dbReference>
<dbReference type="InterPro" id="IPR003439">
    <property type="entry name" value="ABC_transporter-like_ATP-bd"/>
</dbReference>
<dbReference type="InterPro" id="IPR027417">
    <property type="entry name" value="P-loop_NTPase"/>
</dbReference>
<comment type="caution">
    <text evidence="4">The sequence shown here is derived from an EMBL/GenBank/DDBJ whole genome shotgun (WGS) entry which is preliminary data.</text>
</comment>
<dbReference type="Gene3D" id="3.40.50.300">
    <property type="entry name" value="P-loop containing nucleotide triphosphate hydrolases"/>
    <property type="match status" value="1"/>
</dbReference>
<dbReference type="InterPro" id="IPR017871">
    <property type="entry name" value="ABC_transporter-like_CS"/>
</dbReference>
<gene>
    <name evidence="4" type="ORF">ACFSJH_20355</name>
</gene>